<protein>
    <submittedName>
        <fullName evidence="2">Uncharacterized protein</fullName>
    </submittedName>
</protein>
<reference evidence="2 3" key="1">
    <citation type="submission" date="2019-09" db="EMBL/GenBank/DDBJ databases">
        <title>The hologenome of the rock-dwelling lichen Lasallia pustulata.</title>
        <authorList>
            <person name="Greshake Tzovaras B."/>
            <person name="Segers F."/>
            <person name="Bicker A."/>
            <person name="Dal Grande F."/>
            <person name="Otte J."/>
            <person name="Hankeln T."/>
            <person name="Schmitt I."/>
            <person name="Ebersberger I."/>
        </authorList>
    </citation>
    <scope>NUCLEOTIDE SEQUENCE [LARGE SCALE GENOMIC DNA]</scope>
    <source>
        <strain evidence="2">A1-1</strain>
    </source>
</reference>
<feature type="compositionally biased region" description="Acidic residues" evidence="1">
    <location>
        <begin position="96"/>
        <end position="105"/>
    </location>
</feature>
<feature type="compositionally biased region" description="Acidic residues" evidence="1">
    <location>
        <begin position="145"/>
        <end position="161"/>
    </location>
</feature>
<feature type="compositionally biased region" description="Basic and acidic residues" evidence="1">
    <location>
        <begin position="253"/>
        <end position="269"/>
    </location>
</feature>
<proteinExistence type="predicted"/>
<organism evidence="2 3">
    <name type="scientific">Lasallia pustulata</name>
    <dbReference type="NCBI Taxonomy" id="136370"/>
    <lineage>
        <taxon>Eukaryota</taxon>
        <taxon>Fungi</taxon>
        <taxon>Dikarya</taxon>
        <taxon>Ascomycota</taxon>
        <taxon>Pezizomycotina</taxon>
        <taxon>Lecanoromycetes</taxon>
        <taxon>OSLEUM clade</taxon>
        <taxon>Umbilicariomycetidae</taxon>
        <taxon>Umbilicariales</taxon>
        <taxon>Umbilicariaceae</taxon>
        <taxon>Lasallia</taxon>
    </lineage>
</organism>
<accession>A0A5M8PH21</accession>
<sequence length="287" mass="30882">MVLPRASIPWATLRNQTVRTARAPSRTQVWRQIQRRGYASEGDHGAKKAGSDLPWLISAIVVTVPTCALLLQPNPDKGHEHHDPEHEGRGHQAHVDDDEASEDGDDSQHEADENGGEKDETQSSDDESGSEKEEGKSDESRGEGEEQQDTPDTSEDEEPENETQLKDGGGEVEGVQFKGATKEGSPGDTRKSYPDAKGGNKKRIESDYGKKQAEDPEGQTTVDGKIRDKPAPSKPEGSQNTMSGKQAGVSNTDTKHSTDIAGNEEKSSKSDGSPETSKAKGTVDPSE</sequence>
<feature type="compositionally biased region" description="Basic and acidic residues" evidence="1">
    <location>
        <begin position="76"/>
        <end position="95"/>
    </location>
</feature>
<feature type="region of interest" description="Disordered" evidence="1">
    <location>
        <begin position="72"/>
        <end position="287"/>
    </location>
</feature>
<feature type="compositionally biased region" description="Polar residues" evidence="1">
    <location>
        <begin position="236"/>
        <end position="252"/>
    </location>
</feature>
<evidence type="ECO:0000256" key="1">
    <source>
        <dbReference type="SAM" id="MobiDB-lite"/>
    </source>
</evidence>
<feature type="compositionally biased region" description="Basic and acidic residues" evidence="1">
    <location>
        <begin position="202"/>
        <end position="214"/>
    </location>
</feature>
<feature type="compositionally biased region" description="Basic and acidic residues" evidence="1">
    <location>
        <begin position="106"/>
        <end position="121"/>
    </location>
</feature>
<dbReference type="EMBL" id="VXIT01000013">
    <property type="protein sequence ID" value="KAA6408707.1"/>
    <property type="molecule type" value="Genomic_DNA"/>
</dbReference>
<gene>
    <name evidence="2" type="ORF">FRX48_07789</name>
</gene>
<comment type="caution">
    <text evidence="2">The sequence shown here is derived from an EMBL/GenBank/DDBJ whole genome shotgun (WGS) entry which is preliminary data.</text>
</comment>
<name>A0A5M8PH21_9LECA</name>
<dbReference type="OrthoDB" id="4590707at2759"/>
<dbReference type="Proteomes" id="UP000324767">
    <property type="component" value="Unassembled WGS sequence"/>
</dbReference>
<feature type="compositionally biased region" description="Basic and acidic residues" evidence="1">
    <location>
        <begin position="129"/>
        <end position="144"/>
    </location>
</feature>
<evidence type="ECO:0000313" key="2">
    <source>
        <dbReference type="EMBL" id="KAA6408707.1"/>
    </source>
</evidence>
<evidence type="ECO:0000313" key="3">
    <source>
        <dbReference type="Proteomes" id="UP000324767"/>
    </source>
</evidence>
<dbReference type="AlphaFoldDB" id="A0A5M8PH21"/>